<name>A0A6B2LAF3_9EUKA</name>
<accession>A0A6B2LAF3</accession>
<dbReference type="PANTHER" id="PTHR10367:SF17">
    <property type="entry name" value="MRNA-CAPPING ENZYME"/>
    <property type="match status" value="1"/>
</dbReference>
<evidence type="ECO:0000259" key="2">
    <source>
        <dbReference type="Pfam" id="PF01331"/>
    </source>
</evidence>
<dbReference type="SUPFAM" id="SSF50249">
    <property type="entry name" value="Nucleic acid-binding proteins"/>
    <property type="match status" value="1"/>
</dbReference>
<comment type="catalytic activity">
    <reaction evidence="1">
        <text>a 5'-end diphospho-ribonucleoside in mRNA + GTP + H(+) = a 5'-end (5'-triphosphoguanosine)-ribonucleoside in mRNA + diphosphate</text>
        <dbReference type="Rhea" id="RHEA:67012"/>
        <dbReference type="Rhea" id="RHEA-COMP:17165"/>
        <dbReference type="Rhea" id="RHEA-COMP:17166"/>
        <dbReference type="ChEBI" id="CHEBI:15378"/>
        <dbReference type="ChEBI" id="CHEBI:33019"/>
        <dbReference type="ChEBI" id="CHEBI:37565"/>
        <dbReference type="ChEBI" id="CHEBI:167616"/>
        <dbReference type="ChEBI" id="CHEBI:167617"/>
        <dbReference type="EC" id="2.7.7.50"/>
    </reaction>
    <physiologicalReaction direction="left-to-right" evidence="1">
        <dbReference type="Rhea" id="RHEA:67013"/>
    </physiologicalReaction>
</comment>
<evidence type="ECO:0000256" key="1">
    <source>
        <dbReference type="ARBA" id="ARBA00044624"/>
    </source>
</evidence>
<reference evidence="3" key="1">
    <citation type="journal article" date="2020" name="J. Eukaryot. Microbiol.">
        <title>De novo Sequencing, Assembly and Annotation of the Transcriptome for the Free-Living Testate Amoeba Arcella intermedia.</title>
        <authorList>
            <person name="Ribeiro G.M."/>
            <person name="Porfirio-Sousa A.L."/>
            <person name="Maurer-Alcala X.X."/>
            <person name="Katz L.A."/>
            <person name="Lahr D.J.G."/>
        </authorList>
    </citation>
    <scope>NUCLEOTIDE SEQUENCE</scope>
</reference>
<dbReference type="Pfam" id="PF01331">
    <property type="entry name" value="mRNA_cap_enzyme"/>
    <property type="match status" value="1"/>
</dbReference>
<dbReference type="Gene3D" id="2.40.50.140">
    <property type="entry name" value="Nucleic acid-binding proteins"/>
    <property type="match status" value="1"/>
</dbReference>
<dbReference type="InterPro" id="IPR012340">
    <property type="entry name" value="NA-bd_OB-fold"/>
</dbReference>
<sequence>MSLKDSLYLIDKHLNFYSLSFRLPTREDTKLSQHETLLEGQMVYNHKFTKYVYMIFNVICISGKPLESTHFSKKLTIIRNDIIVPLREVYPEEEKQIPFPLLGKDFFKLEKLDWFKKRIHHFTDEEGDRFIYENGKRHNDSTGIVFVPEEPIPSYPETFKKWKWPELNSVLFHLQLHPDPISETRLKLSLWENNSHIEYNNVHFDDMSTRIMLEEIENHPPEGIIIECSYNPFDGEWQYLRIRPDQTQATPILTAMRRLEIYSEGIDFEYLKNEILRGNKKPNQEH</sequence>
<dbReference type="InterPro" id="IPR001339">
    <property type="entry name" value="mRNA_cap_enzyme_adenylation"/>
</dbReference>
<feature type="domain" description="mRNA capping enzyme adenylation" evidence="2">
    <location>
        <begin position="5"/>
        <end position="117"/>
    </location>
</feature>
<dbReference type="Gene3D" id="3.30.470.30">
    <property type="entry name" value="DNA ligase/mRNA capping enzyme"/>
    <property type="match status" value="1"/>
</dbReference>
<dbReference type="GO" id="GO:0006370">
    <property type="term" value="P:7-methylguanosine mRNA capping"/>
    <property type="evidence" value="ECO:0007669"/>
    <property type="project" value="InterPro"/>
</dbReference>
<dbReference type="AlphaFoldDB" id="A0A6B2LAF3"/>
<dbReference type="GO" id="GO:0004484">
    <property type="term" value="F:mRNA guanylyltransferase activity"/>
    <property type="evidence" value="ECO:0007669"/>
    <property type="project" value="UniProtKB-EC"/>
</dbReference>
<dbReference type="InterPro" id="IPR051029">
    <property type="entry name" value="mRNA_Capping_Enz/RNA_Phosphat"/>
</dbReference>
<evidence type="ECO:0000313" key="3">
    <source>
        <dbReference type="EMBL" id="NDV33921.1"/>
    </source>
</evidence>
<organism evidence="3">
    <name type="scientific">Arcella intermedia</name>
    <dbReference type="NCBI Taxonomy" id="1963864"/>
    <lineage>
        <taxon>Eukaryota</taxon>
        <taxon>Amoebozoa</taxon>
        <taxon>Tubulinea</taxon>
        <taxon>Elardia</taxon>
        <taxon>Arcellinida</taxon>
        <taxon>Sphaerothecina</taxon>
        <taxon>Arcellidae</taxon>
        <taxon>Arcella</taxon>
    </lineage>
</organism>
<proteinExistence type="predicted"/>
<dbReference type="SUPFAM" id="SSF56091">
    <property type="entry name" value="DNA ligase/mRNA capping enzyme, catalytic domain"/>
    <property type="match status" value="1"/>
</dbReference>
<dbReference type="EMBL" id="GIBP01004952">
    <property type="protein sequence ID" value="NDV33921.1"/>
    <property type="molecule type" value="Transcribed_RNA"/>
</dbReference>
<dbReference type="PANTHER" id="PTHR10367">
    <property type="entry name" value="MRNA-CAPPING ENZYME"/>
    <property type="match status" value="1"/>
</dbReference>
<protein>
    <recommendedName>
        <fullName evidence="2">mRNA capping enzyme adenylation domain-containing protein</fullName>
    </recommendedName>
</protein>
<dbReference type="GO" id="GO:0005524">
    <property type="term" value="F:ATP binding"/>
    <property type="evidence" value="ECO:0007669"/>
    <property type="project" value="InterPro"/>
</dbReference>